<organism evidence="8 9">
    <name type="scientific">Caenorhabditis bovis</name>
    <dbReference type="NCBI Taxonomy" id="2654633"/>
    <lineage>
        <taxon>Eukaryota</taxon>
        <taxon>Metazoa</taxon>
        <taxon>Ecdysozoa</taxon>
        <taxon>Nematoda</taxon>
        <taxon>Chromadorea</taxon>
        <taxon>Rhabditida</taxon>
        <taxon>Rhabditina</taxon>
        <taxon>Rhabditomorpha</taxon>
        <taxon>Rhabditoidea</taxon>
        <taxon>Rhabditidae</taxon>
        <taxon>Peloderinae</taxon>
        <taxon>Caenorhabditis</taxon>
    </lineage>
</organism>
<dbReference type="OrthoDB" id="5850317at2759"/>
<comment type="caution">
    <text evidence="8">The sequence shown here is derived from an EMBL/GenBank/DDBJ whole genome shotgun (WGS) entry which is preliminary data.</text>
</comment>
<evidence type="ECO:0000256" key="6">
    <source>
        <dbReference type="ARBA" id="ARBA00023288"/>
    </source>
</evidence>
<reference evidence="8 9" key="1">
    <citation type="submission" date="2020-04" db="EMBL/GenBank/DDBJ databases">
        <authorList>
            <person name="Laetsch R D."/>
            <person name="Stevens L."/>
            <person name="Kumar S."/>
            <person name="Blaxter L. M."/>
        </authorList>
    </citation>
    <scope>NUCLEOTIDE SEQUENCE [LARGE SCALE GENOMIC DNA]</scope>
</reference>
<proteinExistence type="inferred from homology"/>
<evidence type="ECO:0000256" key="2">
    <source>
        <dbReference type="ARBA" id="ARBA00010235"/>
    </source>
</evidence>
<dbReference type="InterPro" id="IPR018780">
    <property type="entry name" value="TBORCS5"/>
</dbReference>
<dbReference type="GO" id="GO:0030672">
    <property type="term" value="C:synaptic vesicle membrane"/>
    <property type="evidence" value="ECO:0007669"/>
    <property type="project" value="TreeGrafter"/>
</dbReference>
<feature type="compositionally biased region" description="Low complexity" evidence="7">
    <location>
        <begin position="241"/>
        <end position="250"/>
    </location>
</feature>
<dbReference type="Pfam" id="PF10158">
    <property type="entry name" value="LOH1CR12"/>
    <property type="match status" value="1"/>
</dbReference>
<evidence type="ECO:0000256" key="1">
    <source>
        <dbReference type="ARBA" id="ARBA00004122"/>
    </source>
</evidence>
<keyword evidence="6" id="KW-0449">Lipoprotein</keyword>
<dbReference type="GO" id="GO:0098574">
    <property type="term" value="C:cytoplasmic side of lysosomal membrane"/>
    <property type="evidence" value="ECO:0007669"/>
    <property type="project" value="TreeGrafter"/>
</dbReference>
<keyword evidence="9" id="KW-1185">Reference proteome</keyword>
<dbReference type="EMBL" id="CADEPM010000004">
    <property type="protein sequence ID" value="CAB3404483.1"/>
    <property type="molecule type" value="Genomic_DNA"/>
</dbReference>
<dbReference type="AlphaFoldDB" id="A0A8S1ET07"/>
<name>A0A8S1ET07_9PELO</name>
<keyword evidence="5" id="KW-0458">Lysosome</keyword>
<dbReference type="PANTHER" id="PTHR31634:SF2">
    <property type="entry name" value="BLOC-1-RELATED COMPLEX SUBUNIT 5"/>
    <property type="match status" value="1"/>
</dbReference>
<comment type="similarity">
    <text evidence="2">Belongs to the BORCS5 family.</text>
</comment>
<dbReference type="CDD" id="cd22789">
    <property type="entry name" value="BORCS5-like"/>
    <property type="match status" value="1"/>
</dbReference>
<dbReference type="GO" id="GO:1903744">
    <property type="term" value="P:positive regulation of anterograde synaptic vesicle transport"/>
    <property type="evidence" value="ECO:0007669"/>
    <property type="project" value="TreeGrafter"/>
</dbReference>
<protein>
    <recommendedName>
        <fullName evidence="3">BLOC-1-related complex subunit 5</fullName>
    </recommendedName>
</protein>
<evidence type="ECO:0000313" key="8">
    <source>
        <dbReference type="EMBL" id="CAB3404483.1"/>
    </source>
</evidence>
<sequence>MSFVPSEVRIDHTYLKWDKEWIFQRLPKDEVIISRDFEPDIEADTIPGSVRQEPVLDPNLTWRETARTSTKRSKGIVVVKDGVHPQQTIEDDEIYKRFCEIPRFLPIIPSVLGKKDTSNSTTYSAQKLSSRPFFKLANRFQEHLNICAKSVTADQSKIPTLTKQVENRVTKLYKTVKTQKQIYDDFVESLLGLSDIHNEIIRIELLLKEIVPMVETLNELLVPEDRLPPLNLGKVLDRSAVPSSESSLESTPRRRPNAENIISPIEEIQVRDIT</sequence>
<accession>A0A8S1ET07</accession>
<evidence type="ECO:0000256" key="3">
    <source>
        <dbReference type="ARBA" id="ARBA00022300"/>
    </source>
</evidence>
<evidence type="ECO:0000256" key="5">
    <source>
        <dbReference type="ARBA" id="ARBA00023228"/>
    </source>
</evidence>
<comment type="subcellular location">
    <subcellularLocation>
        <location evidence="1">Lysosome membrane</location>
        <topology evidence="1">Lipid-anchor</topology>
        <orientation evidence="1">Cytoplasmic side</orientation>
    </subcellularLocation>
</comment>
<keyword evidence="4" id="KW-0472">Membrane</keyword>
<gene>
    <name evidence="8" type="ORF">CBOVIS_LOCUS6808</name>
</gene>
<dbReference type="Proteomes" id="UP000494206">
    <property type="component" value="Unassembled WGS sequence"/>
</dbReference>
<evidence type="ECO:0000313" key="9">
    <source>
        <dbReference type="Proteomes" id="UP000494206"/>
    </source>
</evidence>
<dbReference type="GO" id="GO:0032418">
    <property type="term" value="P:lysosome localization"/>
    <property type="evidence" value="ECO:0007669"/>
    <property type="project" value="InterPro"/>
</dbReference>
<evidence type="ECO:0000256" key="4">
    <source>
        <dbReference type="ARBA" id="ARBA00023136"/>
    </source>
</evidence>
<feature type="region of interest" description="Disordered" evidence="7">
    <location>
        <begin position="241"/>
        <end position="261"/>
    </location>
</feature>
<evidence type="ECO:0000256" key="7">
    <source>
        <dbReference type="SAM" id="MobiDB-lite"/>
    </source>
</evidence>
<dbReference type="PANTHER" id="PTHR31634">
    <property type="entry name" value="BLOC-1-RELATED COMPLEX SUBUNIT 5"/>
    <property type="match status" value="1"/>
</dbReference>
<dbReference type="GO" id="GO:0072384">
    <property type="term" value="P:organelle transport along microtubule"/>
    <property type="evidence" value="ECO:0007669"/>
    <property type="project" value="TreeGrafter"/>
</dbReference>
<dbReference type="GO" id="GO:0099078">
    <property type="term" value="C:BORC complex"/>
    <property type="evidence" value="ECO:0007669"/>
    <property type="project" value="TreeGrafter"/>
</dbReference>